<evidence type="ECO:0000259" key="9">
    <source>
        <dbReference type="PROSITE" id="PS50095"/>
    </source>
</evidence>
<feature type="transmembrane region" description="Helical" evidence="8">
    <location>
        <begin position="1308"/>
        <end position="1329"/>
    </location>
</feature>
<evidence type="ECO:0000313" key="11">
    <source>
        <dbReference type="Proteomes" id="UP000663852"/>
    </source>
</evidence>
<evidence type="ECO:0000256" key="8">
    <source>
        <dbReference type="SAM" id="Phobius"/>
    </source>
</evidence>
<evidence type="ECO:0000256" key="2">
    <source>
        <dbReference type="ARBA" id="ARBA00007200"/>
    </source>
</evidence>
<keyword evidence="4 8" id="KW-1133">Transmembrane helix</keyword>
<dbReference type="Pfam" id="PF02010">
    <property type="entry name" value="REJ"/>
    <property type="match status" value="1"/>
</dbReference>
<dbReference type="GO" id="GO:0016020">
    <property type="term" value="C:membrane"/>
    <property type="evidence" value="ECO:0007669"/>
    <property type="project" value="UniProtKB-SubCell"/>
</dbReference>
<dbReference type="InterPro" id="IPR000203">
    <property type="entry name" value="GPS"/>
</dbReference>
<feature type="domain" description="PLAT" evidence="9">
    <location>
        <begin position="1096"/>
        <end position="1215"/>
    </location>
</feature>
<organism evidence="10 11">
    <name type="scientific">Adineta ricciae</name>
    <name type="common">Rotifer</name>
    <dbReference type="NCBI Taxonomy" id="249248"/>
    <lineage>
        <taxon>Eukaryota</taxon>
        <taxon>Metazoa</taxon>
        <taxon>Spiralia</taxon>
        <taxon>Gnathifera</taxon>
        <taxon>Rotifera</taxon>
        <taxon>Eurotatoria</taxon>
        <taxon>Bdelloidea</taxon>
        <taxon>Adinetida</taxon>
        <taxon>Adinetidae</taxon>
        <taxon>Adineta</taxon>
    </lineage>
</organism>
<comment type="caution">
    <text evidence="10">The sequence shown here is derived from an EMBL/GenBank/DDBJ whole genome shotgun (WGS) entry which is preliminary data.</text>
</comment>
<evidence type="ECO:0000256" key="6">
    <source>
        <dbReference type="PROSITE-ProRule" id="PRU00152"/>
    </source>
</evidence>
<feature type="transmembrane region" description="Helical" evidence="8">
    <location>
        <begin position="1261"/>
        <end position="1279"/>
    </location>
</feature>
<dbReference type="Pfam" id="PF01825">
    <property type="entry name" value="GPS"/>
    <property type="match status" value="1"/>
</dbReference>
<proteinExistence type="inferred from homology"/>
<dbReference type="SUPFAM" id="SSF49723">
    <property type="entry name" value="Lipase/lipooxygenase domain (PLAT/LH2 domain)"/>
    <property type="match status" value="1"/>
</dbReference>
<evidence type="ECO:0000313" key="10">
    <source>
        <dbReference type="EMBL" id="CAF1356196.1"/>
    </source>
</evidence>
<protein>
    <recommendedName>
        <fullName evidence="9">PLAT domain-containing protein</fullName>
    </recommendedName>
</protein>
<keyword evidence="5 8" id="KW-0472">Membrane</keyword>
<reference evidence="10" key="1">
    <citation type="submission" date="2021-02" db="EMBL/GenBank/DDBJ databases">
        <authorList>
            <person name="Nowell W R."/>
        </authorList>
    </citation>
    <scope>NUCLEOTIDE SEQUENCE</scope>
</reference>
<evidence type="ECO:0000256" key="4">
    <source>
        <dbReference type="ARBA" id="ARBA00022989"/>
    </source>
</evidence>
<comment type="caution">
    <text evidence="6">Lacks conserved residue(s) required for the propagation of feature annotation.</text>
</comment>
<dbReference type="InterPro" id="IPR036392">
    <property type="entry name" value="PLAT/LH2_dom_sf"/>
</dbReference>
<comment type="similarity">
    <text evidence="2">Belongs to the polycystin family.</text>
</comment>
<evidence type="ECO:0000256" key="1">
    <source>
        <dbReference type="ARBA" id="ARBA00004370"/>
    </source>
</evidence>
<dbReference type="Gene3D" id="2.60.60.20">
    <property type="entry name" value="PLAT/LH2 domain"/>
    <property type="match status" value="1"/>
</dbReference>
<dbReference type="OrthoDB" id="2121937at2759"/>
<dbReference type="CDD" id="cd01752">
    <property type="entry name" value="PLAT_polycystin"/>
    <property type="match status" value="1"/>
</dbReference>
<feature type="transmembrane region" description="Helical" evidence="8">
    <location>
        <begin position="1053"/>
        <end position="1071"/>
    </location>
</feature>
<comment type="subcellular location">
    <subcellularLocation>
        <location evidence="1">Membrane</location>
    </subcellularLocation>
</comment>
<evidence type="ECO:0000256" key="7">
    <source>
        <dbReference type="SAM" id="MobiDB-lite"/>
    </source>
</evidence>
<dbReference type="PROSITE" id="PS50095">
    <property type="entry name" value="PLAT"/>
    <property type="match status" value="1"/>
</dbReference>
<dbReference type="GO" id="GO:0050982">
    <property type="term" value="P:detection of mechanical stimulus"/>
    <property type="evidence" value="ECO:0007669"/>
    <property type="project" value="TreeGrafter"/>
</dbReference>
<accession>A0A815HTP5</accession>
<dbReference type="InterPro" id="IPR001024">
    <property type="entry name" value="PLAT/LH2_dom"/>
</dbReference>
<feature type="region of interest" description="Disordered" evidence="7">
    <location>
        <begin position="155"/>
        <end position="179"/>
    </location>
</feature>
<name>A0A815HTP5_ADIRI</name>
<dbReference type="FunFam" id="2.60.60.20:FF:000022">
    <property type="entry name" value="Uncharacterized protein"/>
    <property type="match status" value="1"/>
</dbReference>
<dbReference type="SMART" id="SM00308">
    <property type="entry name" value="LH2"/>
    <property type="match status" value="1"/>
</dbReference>
<keyword evidence="3 8" id="KW-0812">Transmembrane</keyword>
<dbReference type="GO" id="GO:0005262">
    <property type="term" value="F:calcium channel activity"/>
    <property type="evidence" value="ECO:0007669"/>
    <property type="project" value="TreeGrafter"/>
</dbReference>
<evidence type="ECO:0000256" key="5">
    <source>
        <dbReference type="ARBA" id="ARBA00023136"/>
    </source>
</evidence>
<dbReference type="InterPro" id="IPR002859">
    <property type="entry name" value="PKD/REJ-like"/>
</dbReference>
<dbReference type="PANTHER" id="PTHR10877:SF150">
    <property type="entry name" value="REJ DOMAIN-CONTAINING PROTEIN"/>
    <property type="match status" value="1"/>
</dbReference>
<gene>
    <name evidence="10" type="ORF">EDS130_LOCUS33554</name>
</gene>
<dbReference type="EMBL" id="CAJNOJ010000269">
    <property type="protein sequence ID" value="CAF1356196.1"/>
    <property type="molecule type" value="Genomic_DNA"/>
</dbReference>
<dbReference type="InterPro" id="IPR051223">
    <property type="entry name" value="Polycystin"/>
</dbReference>
<dbReference type="Proteomes" id="UP000663852">
    <property type="component" value="Unassembled WGS sequence"/>
</dbReference>
<dbReference type="PANTHER" id="PTHR10877">
    <property type="entry name" value="POLYCYSTIN FAMILY MEMBER"/>
    <property type="match status" value="1"/>
</dbReference>
<evidence type="ECO:0000256" key="3">
    <source>
        <dbReference type="ARBA" id="ARBA00022692"/>
    </source>
</evidence>
<dbReference type="InterPro" id="IPR042060">
    <property type="entry name" value="PLAT_polycystin1"/>
</dbReference>
<sequence>MIVLNCTNSLSTTMKWRIMNCTTVCSYEIQPNAAIKTIYSELYIPARTLDYGTYELILTVTMLKSPNMKSSSSVYVRIVASDIKVNLLQLGTSAITHGTQQDLILNPGVYSVDPNEDSFDASNWKYSYYCRVYDLYNFPNIGGVLLTIENSQNDPNNPSCLTNRTDNGSGLRFENSTDSPNSSLTILAGSLQQNQTYQFLVILENKINSSIQMTGYLLVQIVTTTPPFIALGCVISSLCSSNGEFQLVNPTTQLSLFTLCIGTCTNIQSIYWNIYQSSFVNSTQWTLFNQTHSYENIWFFARKRGLQFEKKTTFLYENFLLLGINTSNITTTSDLFINNPQINLWKFEVVYTFLSTTSTSALSFIRNQSPYNGSCSISPLNGTITTVFTISCSNWIDVNVIKDYSLYIWTNDISKRIMIAYSSISSFQVRFPTGINETSFVNVIIDIRNLQNCITQMNLTSVYVQVDSESINDLINNLQNSSNLITNNPIVQLLSSQNTNVVGQILISICQQLNMMNNQYLNEALSNGIPLATISVSPLGSEYSDQNFISSNETALNEFNLKLNRLANAIDYLIIFLTELPITTINNLLLQSSTFAQLTQSTNQLTRATLTIASNRCYQLSLALSSLAGQIPYEYIQTAANQLLQCTTNVLTAVNGPIQGRTNVLDLDLSRSNPSSNSYDTDLEAQLSNLNLFGSNEDLIEKNRNLYYQKQLSNEIISQSNKIISLITSSLKIYMNTGQSFSINTSQTYMFLETISIGSIADKIIKQIGNAQFHFPSDFIFNITNNSSSISLRSKMDPLAPYGNFSNTNLSNTVSLTILDENGNDISLKVNETNEIRIIIPRDTNFVLSSMNLQNVTSMNSTKSKSPFNFHYVNIKSSLSISLHFEIQPINATPAYLFIYKFDQTPQLNSSIYSLDGWTLFCPSNLTIDHIYKYFLDNQQTSSHQSFIFGLRELNSTEMNISCSNNTLPITDEQFQFTTNYQLRIYTSGCYYLDENNNWKSDGVRVGSLTNHNETECYSTHLTSFAGGFLVLPNPINWNYVFANASFSKNPTIYLTIIITSLFYIILMIYSRYKDKKDIEKLGVTPLIDNEKSDEYYYEILVFTGQRRNAGTESKVQFVLSGENDQTNVRLFSDSHRKLFQRGGIDAFIMSVPKSLGLLNYLRIWHDNSGQGDSASWFLKYVIVRDLQTMDKSYFICQRWFAVEKDDGKIERTIPVAGGSEQKEFSYILSKTAYRNVSETHLWFSIFSRPPSNRFTRTQRCTCCFVLLFAAMVINIMYYDLSSAANSSNQTQSAFLSFGPIYITSQQIGIGIMSELLTFLPSLLIVQFFRRIRPRRHI</sequence>
<dbReference type="Pfam" id="PF01477">
    <property type="entry name" value="PLAT"/>
    <property type="match status" value="1"/>
</dbReference>